<feature type="chain" id="PRO_5020345079" evidence="1">
    <location>
        <begin position="27"/>
        <end position="344"/>
    </location>
</feature>
<dbReference type="InterPro" id="IPR017853">
    <property type="entry name" value="GH"/>
</dbReference>
<organism evidence="2 3">
    <name type="scientific">Ilyomonas limi</name>
    <dbReference type="NCBI Taxonomy" id="2575867"/>
    <lineage>
        <taxon>Bacteria</taxon>
        <taxon>Pseudomonadati</taxon>
        <taxon>Bacteroidota</taxon>
        <taxon>Chitinophagia</taxon>
        <taxon>Chitinophagales</taxon>
        <taxon>Chitinophagaceae</taxon>
        <taxon>Ilyomonas</taxon>
    </lineage>
</organism>
<dbReference type="EMBL" id="SZQL01000005">
    <property type="protein sequence ID" value="TKK69196.1"/>
    <property type="molecule type" value="Genomic_DNA"/>
</dbReference>
<evidence type="ECO:0000313" key="2">
    <source>
        <dbReference type="EMBL" id="TKK69196.1"/>
    </source>
</evidence>
<dbReference type="Proteomes" id="UP000305848">
    <property type="component" value="Unassembled WGS sequence"/>
</dbReference>
<protein>
    <submittedName>
        <fullName evidence="2">Uncharacterized protein</fullName>
    </submittedName>
</protein>
<keyword evidence="3" id="KW-1185">Reference proteome</keyword>
<comment type="caution">
    <text evidence="2">The sequence shown here is derived from an EMBL/GenBank/DDBJ whole genome shotgun (WGS) entry which is preliminary data.</text>
</comment>
<accession>A0A4U3L663</accession>
<dbReference type="RefSeq" id="WP_137261192.1">
    <property type="nucleotide sequence ID" value="NZ_SZQL01000005.1"/>
</dbReference>
<proteinExistence type="predicted"/>
<gene>
    <name evidence="2" type="ORF">FC093_07705</name>
</gene>
<dbReference type="SUPFAM" id="SSF51445">
    <property type="entry name" value="(Trans)glycosidases"/>
    <property type="match status" value="1"/>
</dbReference>
<feature type="signal peptide" evidence="1">
    <location>
        <begin position="1"/>
        <end position="26"/>
    </location>
</feature>
<dbReference type="OrthoDB" id="1089471at2"/>
<dbReference type="AlphaFoldDB" id="A0A4U3L663"/>
<keyword evidence="1" id="KW-0732">Signal</keyword>
<sequence>MKTLLFLSIFLCTGAFICVYSQPASTNPLSPADPNLTLFGRGMYPGDDSTYTMIKASGFTTVILSSFYIHADGDVYSGDDSKNPIIHNGEYVGNATWLKRVASLKQSPTTVTRIEILLEGRWYNQPPNTYDFIKDWTDTTTKGVPATITTGTGTNSTLYNISKVLKDKIGVDAVCIDDESVYDSPSIIQFGEMIGKLNMHMTLCPFTRKQYWKAIIDGSQRGLVDAVYLQCYDGGTRNTPAPWHDSLATNIPVYPIFLCRGAFDKCATNHNSKTPDEIKLEMVRFKKDYPAMSGGAIWQMADVKNYIKMGCSAKEPASGNATSVSEYLKQLNTSLKEGLQGMNK</sequence>
<evidence type="ECO:0000313" key="3">
    <source>
        <dbReference type="Proteomes" id="UP000305848"/>
    </source>
</evidence>
<reference evidence="2 3" key="1">
    <citation type="submission" date="2019-05" db="EMBL/GenBank/DDBJ databases">
        <title>Panacibacter sp. strain 17mud1-8 Genome sequencing and assembly.</title>
        <authorList>
            <person name="Chhetri G."/>
        </authorList>
    </citation>
    <scope>NUCLEOTIDE SEQUENCE [LARGE SCALE GENOMIC DNA]</scope>
    <source>
        <strain evidence="2 3">17mud1-8</strain>
    </source>
</reference>
<name>A0A4U3L663_9BACT</name>
<evidence type="ECO:0000256" key="1">
    <source>
        <dbReference type="SAM" id="SignalP"/>
    </source>
</evidence>